<dbReference type="HOGENOM" id="CLU_1568577_0_0_7"/>
<feature type="region of interest" description="Disordered" evidence="1">
    <location>
        <begin position="119"/>
        <end position="142"/>
    </location>
</feature>
<dbReference type="OrthoDB" id="9814233at2"/>
<sequence>MSKRPSREHRSAEAPAGQLIQELLDDYRLLEPVRRHRVITEWLDIVGPKLAARTWPEQLAEGVLRLRVANSSWLHHLSFLRDDIRERINRHLGDPPLVSEVRLHLGRSVRDGDSLLPRVSSSRKRARRDGRPLPPPAEGERLAAIDAETACIDDEELRAVIREARRRLGE</sequence>
<accession>D0LW72</accession>
<dbReference type="PANTHER" id="PTHR36456">
    <property type="entry name" value="UPF0232 PROTEIN SCO3875"/>
    <property type="match status" value="1"/>
</dbReference>
<organism evidence="2 3">
    <name type="scientific">Haliangium ochraceum (strain DSM 14365 / JCM 11303 / SMP-2)</name>
    <dbReference type="NCBI Taxonomy" id="502025"/>
    <lineage>
        <taxon>Bacteria</taxon>
        <taxon>Pseudomonadati</taxon>
        <taxon>Myxococcota</taxon>
        <taxon>Polyangia</taxon>
        <taxon>Haliangiales</taxon>
        <taxon>Kofleriaceae</taxon>
        <taxon>Haliangium</taxon>
    </lineage>
</organism>
<dbReference type="KEGG" id="hoh:Hoch_3502"/>
<reference evidence="2 3" key="1">
    <citation type="journal article" date="2010" name="Stand. Genomic Sci.">
        <title>Complete genome sequence of Haliangium ochraceum type strain (SMP-2).</title>
        <authorList>
            <consortium name="US DOE Joint Genome Institute (JGI-PGF)"/>
            <person name="Ivanova N."/>
            <person name="Daum C."/>
            <person name="Lang E."/>
            <person name="Abt B."/>
            <person name="Kopitz M."/>
            <person name="Saunders E."/>
            <person name="Lapidus A."/>
            <person name="Lucas S."/>
            <person name="Glavina Del Rio T."/>
            <person name="Nolan M."/>
            <person name="Tice H."/>
            <person name="Copeland A."/>
            <person name="Cheng J.F."/>
            <person name="Chen F."/>
            <person name="Bruce D."/>
            <person name="Goodwin L."/>
            <person name="Pitluck S."/>
            <person name="Mavromatis K."/>
            <person name="Pati A."/>
            <person name="Mikhailova N."/>
            <person name="Chen A."/>
            <person name="Palaniappan K."/>
            <person name="Land M."/>
            <person name="Hauser L."/>
            <person name="Chang Y.J."/>
            <person name="Jeffries C.D."/>
            <person name="Detter J.C."/>
            <person name="Brettin T."/>
            <person name="Rohde M."/>
            <person name="Goker M."/>
            <person name="Bristow J."/>
            <person name="Markowitz V."/>
            <person name="Eisen J.A."/>
            <person name="Hugenholtz P."/>
            <person name="Kyrpides N.C."/>
            <person name="Klenk H.P."/>
        </authorList>
    </citation>
    <scope>NUCLEOTIDE SEQUENCE [LARGE SCALE GENOMIC DNA]</scope>
    <source>
        <strain evidence="3">DSM 14365 / CIP 107738 / JCM 11303 / AJ 13395 / SMP-2</strain>
    </source>
</reference>
<dbReference type="PANTHER" id="PTHR36456:SF1">
    <property type="entry name" value="UPF0232 PROTEIN SCO3875"/>
    <property type="match status" value="1"/>
</dbReference>
<dbReference type="EMBL" id="CP001804">
    <property type="protein sequence ID" value="ACY16004.1"/>
    <property type="molecule type" value="Genomic_DNA"/>
</dbReference>
<dbReference type="Proteomes" id="UP000001880">
    <property type="component" value="Chromosome"/>
</dbReference>
<evidence type="ECO:0000313" key="2">
    <source>
        <dbReference type="EMBL" id="ACY16004.1"/>
    </source>
</evidence>
<gene>
    <name evidence="2" type="ordered locus">Hoch_3502</name>
</gene>
<evidence type="ECO:0000313" key="3">
    <source>
        <dbReference type="Proteomes" id="UP000001880"/>
    </source>
</evidence>
<keyword evidence="3" id="KW-1185">Reference proteome</keyword>
<evidence type="ECO:0000256" key="1">
    <source>
        <dbReference type="SAM" id="MobiDB-lite"/>
    </source>
</evidence>
<protein>
    <recommendedName>
        <fullName evidence="4">DUF721 domain-containing protein</fullName>
    </recommendedName>
</protein>
<dbReference type="AlphaFoldDB" id="D0LW72"/>
<dbReference type="RefSeq" id="WP_012828603.1">
    <property type="nucleotide sequence ID" value="NC_013440.1"/>
</dbReference>
<dbReference type="Pfam" id="PF05258">
    <property type="entry name" value="DciA"/>
    <property type="match status" value="1"/>
</dbReference>
<dbReference type="eggNOG" id="COG5512">
    <property type="taxonomic scope" value="Bacteria"/>
</dbReference>
<dbReference type="STRING" id="502025.Hoch_3502"/>
<name>D0LW72_HALO1</name>
<evidence type="ECO:0008006" key="4">
    <source>
        <dbReference type="Google" id="ProtNLM"/>
    </source>
</evidence>
<proteinExistence type="predicted"/>
<dbReference type="InterPro" id="IPR007922">
    <property type="entry name" value="DciA-like"/>
</dbReference>